<comment type="caution">
    <text evidence="1">The sequence shown here is derived from an EMBL/GenBank/DDBJ whole genome shotgun (WGS) entry which is preliminary data.</text>
</comment>
<name>A0ACC0WU91_9STRA</name>
<accession>A0ACC0WU91</accession>
<dbReference type="EMBL" id="CM047580">
    <property type="protein sequence ID" value="KAI9921261.1"/>
    <property type="molecule type" value="Genomic_DNA"/>
</dbReference>
<proteinExistence type="predicted"/>
<dbReference type="Proteomes" id="UP001163321">
    <property type="component" value="Chromosome 1"/>
</dbReference>
<gene>
    <name evidence="1" type="ORF">PsorP6_000470</name>
</gene>
<reference evidence="1 2" key="1">
    <citation type="journal article" date="2022" name="bioRxiv">
        <title>The genome of the oomycete Peronosclerospora sorghi, a cosmopolitan pathogen of maize and sorghum, is inflated with dispersed pseudogenes.</title>
        <authorList>
            <person name="Fletcher K."/>
            <person name="Martin F."/>
            <person name="Isakeit T."/>
            <person name="Cavanaugh K."/>
            <person name="Magill C."/>
            <person name="Michelmore R."/>
        </authorList>
    </citation>
    <scope>NUCLEOTIDE SEQUENCE [LARGE SCALE GENOMIC DNA]</scope>
    <source>
        <strain evidence="1">P6</strain>
    </source>
</reference>
<evidence type="ECO:0000313" key="2">
    <source>
        <dbReference type="Proteomes" id="UP001163321"/>
    </source>
</evidence>
<protein>
    <submittedName>
        <fullName evidence="1">Uncharacterized protein</fullName>
    </submittedName>
</protein>
<sequence>MSDTSTYLLLVLRGLEFLAENEIRATLHVESLRVYSVQENPHPPYMQVMQGQAAVGKLILKTTSAAANVQALRSVQAKLALLTTSDAIETESAAGVEQIGELVSTSRYWDAAVKLWKAHRVDAVEHERIKFRGSCVRDGKHAYSSQAVAGEVGACVMDKFPWKVHLSAFDLEVVVILFYKYMVAGIALGDSRETQFRNQLAKERRHALIDAHYISTLRPSTAYLMLQLAQHEYGDIVLDSMCGIGTLPICAADCTNDGVYALGGEVDEEPATKAGRNALSRARLVDITRWNSATLPLRKQSIDRILIDLPFGVRCGTQRQNNKVQSAPTNYLRTGN</sequence>
<evidence type="ECO:0000313" key="1">
    <source>
        <dbReference type="EMBL" id="KAI9921261.1"/>
    </source>
</evidence>
<keyword evidence="2" id="KW-1185">Reference proteome</keyword>
<organism evidence="1 2">
    <name type="scientific">Peronosclerospora sorghi</name>
    <dbReference type="NCBI Taxonomy" id="230839"/>
    <lineage>
        <taxon>Eukaryota</taxon>
        <taxon>Sar</taxon>
        <taxon>Stramenopiles</taxon>
        <taxon>Oomycota</taxon>
        <taxon>Peronosporomycetes</taxon>
        <taxon>Peronosporales</taxon>
        <taxon>Peronosporaceae</taxon>
        <taxon>Peronosclerospora</taxon>
    </lineage>
</organism>